<proteinExistence type="predicted"/>
<comment type="caution">
    <text evidence="1">The sequence shown here is derived from an EMBL/GenBank/DDBJ whole genome shotgun (WGS) entry which is preliminary data.</text>
</comment>
<evidence type="ECO:0000313" key="1">
    <source>
        <dbReference type="EMBL" id="MBI4921682.1"/>
    </source>
</evidence>
<sequence length="106" mass="11665">MIITDHNALNLLLTGSTHYLTTEPDKEAAIYYTTPTEAHMRLPSGVQWRGSWRLTPTGYHVDWTGGPSATWQIDAEPGRIVYRDAEGTERGVLTRLVPGDAEGLAA</sequence>
<organism evidence="1 2">
    <name type="scientific">Devosia nanyangense</name>
    <dbReference type="NCBI Taxonomy" id="1228055"/>
    <lineage>
        <taxon>Bacteria</taxon>
        <taxon>Pseudomonadati</taxon>
        <taxon>Pseudomonadota</taxon>
        <taxon>Alphaproteobacteria</taxon>
        <taxon>Hyphomicrobiales</taxon>
        <taxon>Devosiaceae</taxon>
        <taxon>Devosia</taxon>
    </lineage>
</organism>
<protein>
    <submittedName>
        <fullName evidence="1">Uncharacterized protein</fullName>
    </submittedName>
</protein>
<reference evidence="1" key="1">
    <citation type="submission" date="2020-07" db="EMBL/GenBank/DDBJ databases">
        <title>Huge and variable diversity of episymbiotic CPR bacteria and DPANN archaea in groundwater ecosystems.</title>
        <authorList>
            <person name="He C.Y."/>
            <person name="Keren R."/>
            <person name="Whittaker M."/>
            <person name="Farag I.F."/>
            <person name="Doudna J."/>
            <person name="Cate J.H.D."/>
            <person name="Banfield J.F."/>
        </authorList>
    </citation>
    <scope>NUCLEOTIDE SEQUENCE</scope>
    <source>
        <strain evidence="1">NC_groundwater_1586_Pr3_B-0.1um_66_15</strain>
    </source>
</reference>
<dbReference type="Proteomes" id="UP000782610">
    <property type="component" value="Unassembled WGS sequence"/>
</dbReference>
<dbReference type="AlphaFoldDB" id="A0A933NYP5"/>
<gene>
    <name evidence="1" type="ORF">HY834_08020</name>
</gene>
<accession>A0A933NYP5</accession>
<dbReference type="EMBL" id="JACRAF010000023">
    <property type="protein sequence ID" value="MBI4921682.1"/>
    <property type="molecule type" value="Genomic_DNA"/>
</dbReference>
<name>A0A933NYP5_9HYPH</name>
<evidence type="ECO:0000313" key="2">
    <source>
        <dbReference type="Proteomes" id="UP000782610"/>
    </source>
</evidence>